<dbReference type="GO" id="GO:0017004">
    <property type="term" value="P:cytochrome complex assembly"/>
    <property type="evidence" value="ECO:0007669"/>
    <property type="project" value="UniProtKB-KW"/>
</dbReference>
<dbReference type="InterPro" id="IPR000866">
    <property type="entry name" value="AhpC/TSA"/>
</dbReference>
<dbReference type="GO" id="GO:0030313">
    <property type="term" value="C:cell envelope"/>
    <property type="evidence" value="ECO:0007669"/>
    <property type="project" value="UniProtKB-SubCell"/>
</dbReference>
<dbReference type="CDD" id="cd02966">
    <property type="entry name" value="TlpA_like_family"/>
    <property type="match status" value="1"/>
</dbReference>
<keyword evidence="5" id="KW-0732">Signal</keyword>
<dbReference type="GO" id="GO:0016491">
    <property type="term" value="F:oxidoreductase activity"/>
    <property type="evidence" value="ECO:0007669"/>
    <property type="project" value="InterPro"/>
</dbReference>
<dbReference type="Proteomes" id="UP000198697">
    <property type="component" value="Unassembled WGS sequence"/>
</dbReference>
<accession>A0A1I0GM97</accession>
<dbReference type="InterPro" id="IPR025380">
    <property type="entry name" value="DUF4369"/>
</dbReference>
<dbReference type="RefSeq" id="WP_092771898.1">
    <property type="nucleotide sequence ID" value="NZ_FOHS01000003.1"/>
</dbReference>
<dbReference type="GO" id="GO:0016209">
    <property type="term" value="F:antioxidant activity"/>
    <property type="evidence" value="ECO:0007669"/>
    <property type="project" value="InterPro"/>
</dbReference>
<dbReference type="Pfam" id="PF14289">
    <property type="entry name" value="DUF4369"/>
    <property type="match status" value="1"/>
</dbReference>
<dbReference type="OrthoDB" id="6399635at2"/>
<keyword evidence="3" id="KW-1015">Disulfide bond</keyword>
<dbReference type="PANTHER" id="PTHR42852:SF6">
    <property type="entry name" value="THIOL:DISULFIDE INTERCHANGE PROTEIN DSBE"/>
    <property type="match status" value="1"/>
</dbReference>
<evidence type="ECO:0000256" key="3">
    <source>
        <dbReference type="ARBA" id="ARBA00023157"/>
    </source>
</evidence>
<dbReference type="PROSITE" id="PS51352">
    <property type="entry name" value="THIOREDOXIN_2"/>
    <property type="match status" value="1"/>
</dbReference>
<keyword evidence="4" id="KW-0676">Redox-active center</keyword>
<keyword evidence="2" id="KW-0201">Cytochrome c-type biogenesis</keyword>
<dbReference type="InterPro" id="IPR013766">
    <property type="entry name" value="Thioredoxin_domain"/>
</dbReference>
<dbReference type="Gene3D" id="3.40.30.10">
    <property type="entry name" value="Glutaredoxin"/>
    <property type="match status" value="1"/>
</dbReference>
<evidence type="ECO:0000256" key="5">
    <source>
        <dbReference type="SAM" id="SignalP"/>
    </source>
</evidence>
<evidence type="ECO:0000256" key="2">
    <source>
        <dbReference type="ARBA" id="ARBA00022748"/>
    </source>
</evidence>
<reference evidence="8" key="1">
    <citation type="submission" date="2016-10" db="EMBL/GenBank/DDBJ databases">
        <authorList>
            <person name="Varghese N."/>
            <person name="Submissions S."/>
        </authorList>
    </citation>
    <scope>NUCLEOTIDE SEQUENCE [LARGE SCALE GENOMIC DNA]</scope>
    <source>
        <strain evidence="8">DSM 15310</strain>
    </source>
</reference>
<sequence>MKNYLLGMLLLLPGLAKAQAPVPFTVKGTIGKLNAPAKVYLLHGSELLDSTTLKNGAFEFKGTTDRPKTVDIVVQRNGRLRDVYSMSANRTQIFLEPGPVVLTTPDSLPNARLKGTQLTTDYNRLIASQQPISDKIAAAGTEWQKSTPQEQETPEFKKRMQAAFDAVGKDYQRSYAAFIKANPTSWVSLDAMQSAAGMVPQYAELAPLYQALSPTLQNSAEGQRYSQMLTALKAVAIGAPAPDFSLPTPTGKLVSLADYRGKYVLIDFWASWCKPCRQEHPNITKAYNEYRSRNFDVLGISLDIEKSRDKWLKAIADDQLPWTQVVEPHLLEGDVARRYNVKAIPQNFLIDPTGKIVAVNLKGDELQTTLAQLLK</sequence>
<comment type="subcellular location">
    <subcellularLocation>
        <location evidence="1">Cell envelope</location>
    </subcellularLocation>
</comment>
<proteinExistence type="predicted"/>
<dbReference type="InterPro" id="IPR050553">
    <property type="entry name" value="Thioredoxin_ResA/DsbE_sf"/>
</dbReference>
<evidence type="ECO:0000259" key="6">
    <source>
        <dbReference type="PROSITE" id="PS51352"/>
    </source>
</evidence>
<dbReference type="SUPFAM" id="SSF52833">
    <property type="entry name" value="Thioredoxin-like"/>
    <property type="match status" value="1"/>
</dbReference>
<dbReference type="EMBL" id="FOHS01000003">
    <property type="protein sequence ID" value="SET71351.1"/>
    <property type="molecule type" value="Genomic_DNA"/>
</dbReference>
<name>A0A1I0GM97_9BACT</name>
<dbReference type="PANTHER" id="PTHR42852">
    <property type="entry name" value="THIOL:DISULFIDE INTERCHANGE PROTEIN DSBE"/>
    <property type="match status" value="1"/>
</dbReference>
<protein>
    <submittedName>
        <fullName evidence="7">Peroxiredoxin</fullName>
    </submittedName>
</protein>
<evidence type="ECO:0000256" key="1">
    <source>
        <dbReference type="ARBA" id="ARBA00004196"/>
    </source>
</evidence>
<dbReference type="Pfam" id="PF00578">
    <property type="entry name" value="AhpC-TSA"/>
    <property type="match status" value="1"/>
</dbReference>
<dbReference type="AlphaFoldDB" id="A0A1I0GM97"/>
<dbReference type="InterPro" id="IPR036249">
    <property type="entry name" value="Thioredoxin-like_sf"/>
</dbReference>
<feature type="signal peptide" evidence="5">
    <location>
        <begin position="1"/>
        <end position="18"/>
    </location>
</feature>
<evidence type="ECO:0000256" key="4">
    <source>
        <dbReference type="ARBA" id="ARBA00023284"/>
    </source>
</evidence>
<keyword evidence="8" id="KW-1185">Reference proteome</keyword>
<organism evidence="7 8">
    <name type="scientific">Hymenobacter actinosclerus</name>
    <dbReference type="NCBI Taxonomy" id="82805"/>
    <lineage>
        <taxon>Bacteria</taxon>
        <taxon>Pseudomonadati</taxon>
        <taxon>Bacteroidota</taxon>
        <taxon>Cytophagia</taxon>
        <taxon>Cytophagales</taxon>
        <taxon>Hymenobacteraceae</taxon>
        <taxon>Hymenobacter</taxon>
    </lineage>
</organism>
<feature type="domain" description="Thioredoxin" evidence="6">
    <location>
        <begin position="235"/>
        <end position="375"/>
    </location>
</feature>
<evidence type="ECO:0000313" key="8">
    <source>
        <dbReference type="Proteomes" id="UP000198697"/>
    </source>
</evidence>
<evidence type="ECO:0000313" key="7">
    <source>
        <dbReference type="EMBL" id="SET71351.1"/>
    </source>
</evidence>
<dbReference type="STRING" id="82805.SAMN04487998_2456"/>
<gene>
    <name evidence="7" type="ORF">SAMN04487998_2456</name>
</gene>
<feature type="chain" id="PRO_5011497866" evidence="5">
    <location>
        <begin position="19"/>
        <end position="375"/>
    </location>
</feature>